<evidence type="ECO:0000256" key="1">
    <source>
        <dbReference type="SAM" id="MobiDB-lite"/>
    </source>
</evidence>
<gene>
    <name evidence="2" type="ordered locus">Paes_1523</name>
</gene>
<dbReference type="KEGG" id="paa:Paes_1523"/>
<dbReference type="STRING" id="290512.Paes_1523"/>
<dbReference type="HOGENOM" id="CLU_2900536_0_0_10"/>
<sequence length="62" mass="7048">MDTSEKQNQQPKTERPDKNTGTDDKSSRPPAFDDLRFIVKATLTIGARMLRELDKVLTKLNS</sequence>
<accession>B4S906</accession>
<protein>
    <submittedName>
        <fullName evidence="2">Uncharacterized protein</fullName>
    </submittedName>
</protein>
<keyword evidence="3" id="KW-1185">Reference proteome</keyword>
<organism evidence="2 3">
    <name type="scientific">Prosthecochloris aestuarii (strain DSM 271 / SK 413)</name>
    <dbReference type="NCBI Taxonomy" id="290512"/>
    <lineage>
        <taxon>Bacteria</taxon>
        <taxon>Pseudomonadati</taxon>
        <taxon>Chlorobiota</taxon>
        <taxon>Chlorobiia</taxon>
        <taxon>Chlorobiales</taxon>
        <taxon>Chlorobiaceae</taxon>
        <taxon>Prosthecochloris</taxon>
    </lineage>
</organism>
<dbReference type="RefSeq" id="WP_012506076.1">
    <property type="nucleotide sequence ID" value="NC_011059.1"/>
</dbReference>
<dbReference type="AlphaFoldDB" id="B4S906"/>
<dbReference type="EMBL" id="CP001108">
    <property type="protein sequence ID" value="ACF46543.1"/>
    <property type="molecule type" value="Genomic_DNA"/>
</dbReference>
<feature type="compositionally biased region" description="Polar residues" evidence="1">
    <location>
        <begin position="1"/>
        <end position="11"/>
    </location>
</feature>
<feature type="region of interest" description="Disordered" evidence="1">
    <location>
        <begin position="1"/>
        <end position="33"/>
    </location>
</feature>
<evidence type="ECO:0000313" key="2">
    <source>
        <dbReference type="EMBL" id="ACF46543.1"/>
    </source>
</evidence>
<dbReference type="Proteomes" id="UP000002725">
    <property type="component" value="Chromosome"/>
</dbReference>
<feature type="compositionally biased region" description="Basic and acidic residues" evidence="1">
    <location>
        <begin position="12"/>
        <end position="33"/>
    </location>
</feature>
<evidence type="ECO:0000313" key="3">
    <source>
        <dbReference type="Proteomes" id="UP000002725"/>
    </source>
</evidence>
<proteinExistence type="predicted"/>
<reference evidence="2" key="1">
    <citation type="submission" date="2008-06" db="EMBL/GenBank/DDBJ databases">
        <title>Complete sequence of chromosome of Prosthecochloris aestuarii DSM 271.</title>
        <authorList>
            <consortium name="US DOE Joint Genome Institute"/>
            <person name="Lucas S."/>
            <person name="Copeland A."/>
            <person name="Lapidus A."/>
            <person name="Glavina del Rio T."/>
            <person name="Dalin E."/>
            <person name="Tice H."/>
            <person name="Bruce D."/>
            <person name="Goodwin L."/>
            <person name="Pitluck S."/>
            <person name="Schmutz J."/>
            <person name="Larimer F."/>
            <person name="Land M."/>
            <person name="Hauser L."/>
            <person name="Kyrpides N."/>
            <person name="Anderson I."/>
            <person name="Liu Z."/>
            <person name="Li T."/>
            <person name="Zhao F."/>
            <person name="Overmann J."/>
            <person name="Bryant D.A."/>
            <person name="Richardson P."/>
        </authorList>
    </citation>
    <scope>NUCLEOTIDE SEQUENCE [LARGE SCALE GENOMIC DNA]</scope>
    <source>
        <strain evidence="2">DSM 271</strain>
    </source>
</reference>
<name>B4S906_PROA2</name>